<keyword evidence="2" id="KW-0378">Hydrolase</keyword>
<organism evidence="2">
    <name type="scientific">Methyloraptor flagellatus</name>
    <dbReference type="NCBI Taxonomy" id="3162530"/>
    <lineage>
        <taxon>Bacteria</taxon>
        <taxon>Pseudomonadati</taxon>
        <taxon>Pseudomonadota</taxon>
        <taxon>Alphaproteobacteria</taxon>
        <taxon>Hyphomicrobiales</taxon>
        <taxon>Ancalomicrobiaceae</taxon>
        <taxon>Methyloraptor</taxon>
    </lineage>
</organism>
<evidence type="ECO:0000313" key="2">
    <source>
        <dbReference type="EMBL" id="XBY43734.1"/>
    </source>
</evidence>
<dbReference type="KEGG" id="mflg:ABS361_16885"/>
<dbReference type="Pfam" id="PF00300">
    <property type="entry name" value="His_Phos_1"/>
    <property type="match status" value="1"/>
</dbReference>
<dbReference type="AlphaFoldDB" id="A0AAU7X7A5"/>
<dbReference type="EC" id="3.1.3.-" evidence="2"/>
<name>A0AAU7X7A5_9HYPH</name>
<dbReference type="EMBL" id="CP158568">
    <property type="protein sequence ID" value="XBY43734.1"/>
    <property type="molecule type" value="Genomic_DNA"/>
</dbReference>
<dbReference type="PANTHER" id="PTHR48100:SF62">
    <property type="entry name" value="GLUCOSYL-3-PHOSPHOGLYCERATE PHOSPHATASE"/>
    <property type="match status" value="1"/>
</dbReference>
<accession>A0AAU7X7A5</accession>
<protein>
    <submittedName>
        <fullName evidence="2">Histidine phosphatase family protein</fullName>
        <ecNumber evidence="2">3.1.3.-</ecNumber>
    </submittedName>
</protein>
<dbReference type="RefSeq" id="WP_407048836.1">
    <property type="nucleotide sequence ID" value="NZ_CP158568.1"/>
</dbReference>
<dbReference type="Gene3D" id="3.40.50.1240">
    <property type="entry name" value="Phosphoglycerate mutase-like"/>
    <property type="match status" value="1"/>
</dbReference>
<dbReference type="SMART" id="SM00855">
    <property type="entry name" value="PGAM"/>
    <property type="match status" value="1"/>
</dbReference>
<feature type="region of interest" description="Disordered" evidence="1">
    <location>
        <begin position="198"/>
        <end position="218"/>
    </location>
</feature>
<dbReference type="InterPro" id="IPR050275">
    <property type="entry name" value="PGM_Phosphatase"/>
</dbReference>
<dbReference type="GO" id="GO:0016791">
    <property type="term" value="F:phosphatase activity"/>
    <property type="evidence" value="ECO:0007669"/>
    <property type="project" value="TreeGrafter"/>
</dbReference>
<gene>
    <name evidence="2" type="ORF">ABS361_16885</name>
</gene>
<dbReference type="CDD" id="cd07067">
    <property type="entry name" value="HP_PGM_like"/>
    <property type="match status" value="1"/>
</dbReference>
<dbReference type="SUPFAM" id="SSF53254">
    <property type="entry name" value="Phosphoglycerate mutase-like"/>
    <property type="match status" value="1"/>
</dbReference>
<proteinExistence type="predicted"/>
<dbReference type="InterPro" id="IPR013078">
    <property type="entry name" value="His_Pase_superF_clade-1"/>
</dbReference>
<dbReference type="InterPro" id="IPR029033">
    <property type="entry name" value="His_PPase_superfam"/>
</dbReference>
<reference evidence="2" key="1">
    <citation type="submission" date="2024-06" db="EMBL/GenBank/DDBJ databases">
        <title>Methylostella associata gen. nov., sp. nov., a novel Ancalomicrobiaceae-affiliated facultatively methylotrophic bacteria that feed on methanotrophs of the genus Methylococcus.</title>
        <authorList>
            <person name="Saltykova V."/>
            <person name="Danilova O.V."/>
            <person name="Oshkin I.Y."/>
            <person name="Belova S.E."/>
            <person name="Pimenov N.V."/>
            <person name="Dedysh S.N."/>
        </authorList>
    </citation>
    <scope>NUCLEOTIDE SEQUENCE</scope>
    <source>
        <strain evidence="2">S20</strain>
    </source>
</reference>
<dbReference type="GO" id="GO:0005737">
    <property type="term" value="C:cytoplasm"/>
    <property type="evidence" value="ECO:0007669"/>
    <property type="project" value="TreeGrafter"/>
</dbReference>
<evidence type="ECO:0000256" key="1">
    <source>
        <dbReference type="SAM" id="MobiDB-lite"/>
    </source>
</evidence>
<dbReference type="PANTHER" id="PTHR48100">
    <property type="entry name" value="BROAD-SPECIFICITY PHOSPHATASE YOR283W-RELATED"/>
    <property type="match status" value="1"/>
</dbReference>
<sequence length="218" mass="23299">MTATMILVRHAAHGDVGAFLAGRLPGIRLGEAGRAQAERLADRLAHEPFDAIHASPRERTQETAAAVAARRNGMPVTISAALDEIDFGAWSGRPFDALDQDPEWRRWNAARSLARTPAGEGMRDVTERVMGLIEGLASAHPNGAVVLVSHADVIRAALLHVLGLPVDAWPRIDIAPASISKIAFDPWGAQVILMNERVDPPEGRFPTTSFSDTGGPAT</sequence>